<evidence type="ECO:0000256" key="7">
    <source>
        <dbReference type="ARBA" id="ARBA00022679"/>
    </source>
</evidence>
<feature type="domain" description="Quinolinate phosphoribosyl transferase C-terminal" evidence="10">
    <location>
        <begin position="115"/>
        <end position="282"/>
    </location>
</feature>
<dbReference type="PIRSF" id="PIRSF006250">
    <property type="entry name" value="NadC_ModD"/>
    <property type="match status" value="1"/>
</dbReference>
<comment type="pathway">
    <text evidence="2">Cofactor biosynthesis; NAD(+) biosynthesis; nicotinate D-ribonucleotide from quinolinate: step 1/1.</text>
</comment>
<dbReference type="Gene3D" id="3.90.1170.20">
    <property type="entry name" value="Quinolinate phosphoribosyl transferase, N-terminal domain"/>
    <property type="match status" value="1"/>
</dbReference>
<dbReference type="NCBIfam" id="TIGR00078">
    <property type="entry name" value="nadC"/>
    <property type="match status" value="1"/>
</dbReference>
<comment type="similarity">
    <text evidence="3 9">Belongs to the NadC/ModD family.</text>
</comment>
<dbReference type="Gene3D" id="3.20.20.70">
    <property type="entry name" value="Aldolase class I"/>
    <property type="match status" value="1"/>
</dbReference>
<evidence type="ECO:0000256" key="1">
    <source>
        <dbReference type="ARBA" id="ARBA00003237"/>
    </source>
</evidence>
<dbReference type="CDD" id="cd01572">
    <property type="entry name" value="QPRTase"/>
    <property type="match status" value="1"/>
</dbReference>
<keyword evidence="7 9" id="KW-0808">Transferase</keyword>
<dbReference type="PANTHER" id="PTHR32179:SF3">
    <property type="entry name" value="NICOTINATE-NUCLEOTIDE PYROPHOSPHORYLASE [CARBOXYLATING]"/>
    <property type="match status" value="1"/>
</dbReference>
<evidence type="ECO:0000256" key="5">
    <source>
        <dbReference type="ARBA" id="ARBA00022642"/>
    </source>
</evidence>
<evidence type="ECO:0000256" key="4">
    <source>
        <dbReference type="ARBA" id="ARBA00011944"/>
    </source>
</evidence>
<evidence type="ECO:0000256" key="6">
    <source>
        <dbReference type="ARBA" id="ARBA00022676"/>
    </source>
</evidence>
<dbReference type="EMBL" id="JBHRSZ010000002">
    <property type="protein sequence ID" value="MFC3150813.1"/>
    <property type="molecule type" value="Genomic_DNA"/>
</dbReference>
<dbReference type="InterPro" id="IPR002638">
    <property type="entry name" value="Quinolinate_PRibosylTrfase_C"/>
</dbReference>
<dbReference type="EC" id="2.4.2.19" evidence="4"/>
<accession>A0ABV7HA63</accession>
<dbReference type="Proteomes" id="UP001595476">
    <property type="component" value="Unassembled WGS sequence"/>
</dbReference>
<organism evidence="12 13">
    <name type="scientific">Litoribrevibacter euphylliae</name>
    <dbReference type="NCBI Taxonomy" id="1834034"/>
    <lineage>
        <taxon>Bacteria</taxon>
        <taxon>Pseudomonadati</taxon>
        <taxon>Pseudomonadota</taxon>
        <taxon>Gammaproteobacteria</taxon>
        <taxon>Oceanospirillales</taxon>
        <taxon>Oceanospirillaceae</taxon>
        <taxon>Litoribrevibacter</taxon>
    </lineage>
</organism>
<sequence>MNSLSPELIQNIEITVKQALAEDVGDGDITAQLIPAERMGHAKIITREEGILCGQAWVNEVFKQFDPSVDVIWHKQDGDPIYGDSLLFELKGPARSLLTGERCALNFLQTLSATATKANEYSKLVEGTTVTLLDTRKTLPGFRLAQKYAVKTGGCDNHRIGLYDAFLIKENHIAAAGGIKQAIEKAHQIAPGKPVEVEVETFEEYDQALEAGANIIMLDNFSNDDLVKAVEINKTKHSGKAKLEASGGITRETLRAKAETGVDYISIGALTKDVKALDLSMRFVEL</sequence>
<dbReference type="InterPro" id="IPR037128">
    <property type="entry name" value="Quinolinate_PRibosylTase_N_sf"/>
</dbReference>
<evidence type="ECO:0000259" key="10">
    <source>
        <dbReference type="Pfam" id="PF01729"/>
    </source>
</evidence>
<dbReference type="PANTHER" id="PTHR32179">
    <property type="entry name" value="NICOTINATE-NUCLEOTIDE PYROPHOSPHORYLASE [CARBOXYLATING]"/>
    <property type="match status" value="1"/>
</dbReference>
<evidence type="ECO:0000256" key="3">
    <source>
        <dbReference type="ARBA" id="ARBA00009400"/>
    </source>
</evidence>
<comment type="caution">
    <text evidence="12">The sequence shown here is derived from an EMBL/GenBank/DDBJ whole genome shotgun (WGS) entry which is preliminary data.</text>
</comment>
<keyword evidence="6 9" id="KW-0328">Glycosyltransferase</keyword>
<dbReference type="InterPro" id="IPR022412">
    <property type="entry name" value="Quinolinate_PRibosylTrfase_N"/>
</dbReference>
<dbReference type="InterPro" id="IPR036068">
    <property type="entry name" value="Nicotinate_pribotase-like_C"/>
</dbReference>
<dbReference type="Pfam" id="PF02749">
    <property type="entry name" value="QRPTase_N"/>
    <property type="match status" value="1"/>
</dbReference>
<dbReference type="GO" id="GO:0004514">
    <property type="term" value="F:nicotinate-nucleotide diphosphorylase (carboxylating) activity"/>
    <property type="evidence" value="ECO:0007669"/>
    <property type="project" value="UniProtKB-EC"/>
</dbReference>
<keyword evidence="13" id="KW-1185">Reference proteome</keyword>
<evidence type="ECO:0000256" key="9">
    <source>
        <dbReference type="PIRNR" id="PIRNR006250"/>
    </source>
</evidence>
<evidence type="ECO:0000259" key="11">
    <source>
        <dbReference type="Pfam" id="PF02749"/>
    </source>
</evidence>
<protein>
    <recommendedName>
        <fullName evidence="4">nicotinate-nucleotide diphosphorylase (carboxylating)</fullName>
        <ecNumber evidence="4">2.4.2.19</ecNumber>
    </recommendedName>
    <alternativeName>
        <fullName evidence="8">Quinolinate phosphoribosyltransferase [decarboxylating]</fullName>
    </alternativeName>
</protein>
<dbReference type="InterPro" id="IPR013785">
    <property type="entry name" value="Aldolase_TIM"/>
</dbReference>
<evidence type="ECO:0000256" key="8">
    <source>
        <dbReference type="ARBA" id="ARBA00033102"/>
    </source>
</evidence>
<dbReference type="SUPFAM" id="SSF54675">
    <property type="entry name" value="Nicotinate/Quinolinate PRTase N-terminal domain-like"/>
    <property type="match status" value="1"/>
</dbReference>
<dbReference type="InterPro" id="IPR004393">
    <property type="entry name" value="NadC"/>
</dbReference>
<evidence type="ECO:0000313" key="12">
    <source>
        <dbReference type="EMBL" id="MFC3150813.1"/>
    </source>
</evidence>
<dbReference type="SUPFAM" id="SSF51690">
    <property type="entry name" value="Nicotinate/Quinolinate PRTase C-terminal domain-like"/>
    <property type="match status" value="1"/>
</dbReference>
<reference evidence="13" key="1">
    <citation type="journal article" date="2019" name="Int. J. Syst. Evol. Microbiol.">
        <title>The Global Catalogue of Microorganisms (GCM) 10K type strain sequencing project: providing services to taxonomists for standard genome sequencing and annotation.</title>
        <authorList>
            <consortium name="The Broad Institute Genomics Platform"/>
            <consortium name="The Broad Institute Genome Sequencing Center for Infectious Disease"/>
            <person name="Wu L."/>
            <person name="Ma J."/>
        </authorList>
    </citation>
    <scope>NUCLEOTIDE SEQUENCE [LARGE SCALE GENOMIC DNA]</scope>
    <source>
        <strain evidence="13">KCTC 52438</strain>
    </source>
</reference>
<evidence type="ECO:0000256" key="2">
    <source>
        <dbReference type="ARBA" id="ARBA00004893"/>
    </source>
</evidence>
<evidence type="ECO:0000313" key="13">
    <source>
        <dbReference type="Proteomes" id="UP001595476"/>
    </source>
</evidence>
<proteinExistence type="inferred from homology"/>
<name>A0ABV7HA63_9GAMM</name>
<gene>
    <name evidence="12" type="primary">nadC</name>
    <name evidence="12" type="ORF">ACFOEK_07225</name>
</gene>
<feature type="domain" description="Quinolinate phosphoribosyl transferase N-terminal" evidence="11">
    <location>
        <begin position="28"/>
        <end position="112"/>
    </location>
</feature>
<keyword evidence="5" id="KW-0662">Pyridine nucleotide biosynthesis</keyword>
<dbReference type="InterPro" id="IPR027277">
    <property type="entry name" value="NadC/ModD"/>
</dbReference>
<dbReference type="Pfam" id="PF01729">
    <property type="entry name" value="QRPTase_C"/>
    <property type="match status" value="1"/>
</dbReference>
<comment type="function">
    <text evidence="1">Involved in the catabolism of quinolinic acid (QA).</text>
</comment>
<dbReference type="RefSeq" id="WP_386718306.1">
    <property type="nucleotide sequence ID" value="NZ_JBHRSZ010000002.1"/>
</dbReference>